<keyword evidence="1" id="KW-0472">Membrane</keyword>
<keyword evidence="1" id="KW-0812">Transmembrane</keyword>
<name>A0A915LCL9_ROMCU</name>
<keyword evidence="1" id="KW-1133">Transmembrane helix</keyword>
<evidence type="ECO:0000313" key="2">
    <source>
        <dbReference type="Proteomes" id="UP000887565"/>
    </source>
</evidence>
<accession>A0A915LCL9</accession>
<evidence type="ECO:0000313" key="3">
    <source>
        <dbReference type="WBParaSite" id="nRc.2.0.1.t47556-RA"/>
    </source>
</evidence>
<proteinExistence type="predicted"/>
<feature type="transmembrane region" description="Helical" evidence="1">
    <location>
        <begin position="78"/>
        <end position="100"/>
    </location>
</feature>
<dbReference type="WBParaSite" id="nRc.2.0.1.t47556-RA">
    <property type="protein sequence ID" value="nRc.2.0.1.t47556-RA"/>
    <property type="gene ID" value="nRc.2.0.1.g47556"/>
</dbReference>
<feature type="transmembrane region" description="Helical" evidence="1">
    <location>
        <begin position="106"/>
        <end position="128"/>
    </location>
</feature>
<evidence type="ECO:0000256" key="1">
    <source>
        <dbReference type="SAM" id="Phobius"/>
    </source>
</evidence>
<dbReference type="AlphaFoldDB" id="A0A915LCL9"/>
<keyword evidence="2" id="KW-1185">Reference proteome</keyword>
<sequence length="156" mass="18193">MWALMAHKTTNFPETKCNSIRTPCKTVWILSMLISFLEKNNKILLIAFNPNSDALTVLKFFDSSRSWSKKNTFESSKLIYFALLRITLISLFTAETMILVGLEHAFYQNSVFLHLLPPLLKAIYTYLFRRNGMQLTERSSVGGYRRSVLFRREQQL</sequence>
<organism evidence="2 3">
    <name type="scientific">Romanomermis culicivorax</name>
    <name type="common">Nematode worm</name>
    <dbReference type="NCBI Taxonomy" id="13658"/>
    <lineage>
        <taxon>Eukaryota</taxon>
        <taxon>Metazoa</taxon>
        <taxon>Ecdysozoa</taxon>
        <taxon>Nematoda</taxon>
        <taxon>Enoplea</taxon>
        <taxon>Dorylaimia</taxon>
        <taxon>Mermithida</taxon>
        <taxon>Mermithoidea</taxon>
        <taxon>Mermithidae</taxon>
        <taxon>Romanomermis</taxon>
    </lineage>
</organism>
<protein>
    <submittedName>
        <fullName evidence="3">Uncharacterized protein</fullName>
    </submittedName>
</protein>
<reference evidence="3" key="1">
    <citation type="submission" date="2022-11" db="UniProtKB">
        <authorList>
            <consortium name="WormBaseParasite"/>
        </authorList>
    </citation>
    <scope>IDENTIFICATION</scope>
</reference>
<dbReference type="Proteomes" id="UP000887565">
    <property type="component" value="Unplaced"/>
</dbReference>